<name>A0A179BPW4_ACIFR</name>
<evidence type="ECO:0000313" key="1">
    <source>
        <dbReference type="EMBL" id="OAP93353.1"/>
    </source>
</evidence>
<reference evidence="1 2" key="1">
    <citation type="submission" date="2016-04" db="EMBL/GenBank/DDBJ databases">
        <title>Acidithiobacillus ferrooxidans genome sequencing and assembly.</title>
        <authorList>
            <person name="Zhou Z."/>
        </authorList>
    </citation>
    <scope>NUCLEOTIDE SEQUENCE [LARGE SCALE GENOMIC DNA]</scope>
    <source>
        <strain evidence="1 2">BY0502</strain>
    </source>
</reference>
<dbReference type="AlphaFoldDB" id="A0A179BPW4"/>
<protein>
    <submittedName>
        <fullName evidence="1">Uncharacterized protein</fullName>
    </submittedName>
</protein>
<proteinExistence type="predicted"/>
<accession>A0A179BPW4</accession>
<evidence type="ECO:0000313" key="2">
    <source>
        <dbReference type="Proteomes" id="UP000078302"/>
    </source>
</evidence>
<comment type="caution">
    <text evidence="1">The sequence shown here is derived from an EMBL/GenBank/DDBJ whole genome shotgun (WGS) entry which is preliminary data.</text>
</comment>
<dbReference type="Proteomes" id="UP000078302">
    <property type="component" value="Unassembled WGS sequence"/>
</dbReference>
<gene>
    <name evidence="1" type="ORF">A4H96_01005</name>
</gene>
<keyword evidence="2" id="KW-1185">Reference proteome</keyword>
<dbReference type="RefSeq" id="WP_064217853.1">
    <property type="nucleotide sequence ID" value="NZ_LVXZ01000012.1"/>
</dbReference>
<organism evidence="1 2">
    <name type="scientific">Acidithiobacillus ferrooxidans</name>
    <name type="common">Thiobacillus ferrooxidans</name>
    <dbReference type="NCBI Taxonomy" id="920"/>
    <lineage>
        <taxon>Bacteria</taxon>
        <taxon>Pseudomonadati</taxon>
        <taxon>Pseudomonadota</taxon>
        <taxon>Acidithiobacillia</taxon>
        <taxon>Acidithiobacillales</taxon>
        <taxon>Acidithiobacillaceae</taxon>
        <taxon>Acidithiobacillus</taxon>
    </lineage>
</organism>
<sequence>MQNTSDETARIILGNKRTKITLFIEEEDPLMHEATIGKTSEGMSATTNPAAEHYFNNARAAVSAIVGGVIAAALRDAQVLATIEKAIPEGPEREAYTLWLDQYRCHDHGTGDSSVSQRHITHLMDGLAAHAKDVTFTPNTPQ</sequence>
<dbReference type="EMBL" id="LVXZ01000012">
    <property type="protein sequence ID" value="OAP93353.1"/>
    <property type="molecule type" value="Genomic_DNA"/>
</dbReference>